<reference evidence="2" key="1">
    <citation type="submission" date="2016-10" db="EMBL/GenBank/DDBJ databases">
        <authorList>
            <person name="Varghese N."/>
            <person name="Submissions S."/>
        </authorList>
    </citation>
    <scope>NUCLEOTIDE SEQUENCE [LARGE SCALE GENOMIC DNA]</scope>
    <source>
        <strain evidence="2">IBRC-M 10761</strain>
    </source>
</reference>
<protein>
    <submittedName>
        <fullName evidence="1">Uncharacterized protein</fullName>
    </submittedName>
</protein>
<dbReference type="RefSeq" id="WP_092170771.1">
    <property type="nucleotide sequence ID" value="NZ_FNZH01000002.1"/>
</dbReference>
<evidence type="ECO:0000313" key="2">
    <source>
        <dbReference type="Proteomes" id="UP000199403"/>
    </source>
</evidence>
<dbReference type="SUPFAM" id="SSF51445">
    <property type="entry name" value="(Trans)glycosidases"/>
    <property type="match status" value="1"/>
</dbReference>
<dbReference type="AlphaFoldDB" id="A0A1H6W200"/>
<proteinExistence type="predicted"/>
<dbReference type="Proteomes" id="UP000199403">
    <property type="component" value="Unassembled WGS sequence"/>
</dbReference>
<gene>
    <name evidence="1" type="ORF">SAMN05192553_102200</name>
</gene>
<organism evidence="1 2">
    <name type="scientific">Cyclobacterium xiamenense</name>
    <dbReference type="NCBI Taxonomy" id="1297121"/>
    <lineage>
        <taxon>Bacteria</taxon>
        <taxon>Pseudomonadati</taxon>
        <taxon>Bacteroidota</taxon>
        <taxon>Cytophagia</taxon>
        <taxon>Cytophagales</taxon>
        <taxon>Cyclobacteriaceae</taxon>
        <taxon>Cyclobacterium</taxon>
    </lineage>
</organism>
<dbReference type="EMBL" id="FNZH01000002">
    <property type="protein sequence ID" value="SEJ06305.1"/>
    <property type="molecule type" value="Genomic_DNA"/>
</dbReference>
<name>A0A1H6W200_9BACT</name>
<dbReference type="InterPro" id="IPR017853">
    <property type="entry name" value="GH"/>
</dbReference>
<evidence type="ECO:0000313" key="1">
    <source>
        <dbReference type="EMBL" id="SEJ06305.1"/>
    </source>
</evidence>
<sequence length="769" mass="86421">MKPLLGFFLIVTLLSLPYPGATQSRLPRGSHPPALTFDHFPDRLFTFVWRNWNLISAERMAALLHCESWQVRDIAQAMGLEEKKALFPAYSRQLYISLLRRNWHLLPYEQLLELTGMSEKELEFALQEDDFLFHKFGRLKPRVERLLYSQPSAEAWEKAAQIYALLDGHIHNPLPEEPRFAFIEQLSEVASTAQDSETTRSSQSGLRLIYSYFGVFGDPLLDPQSDPFPDGLLQKLAAKGVNGVWLHVVLNQLAPGGPDFPEFGDRSSERLANLQAIARRAQKYGISIYLYINEPRAMPARFFASRPDMAGISKQGLTTLCTSNKQVQNWISQSLTHVFEQVPELGGVFTITASENLTNCASHGGKAACARCSKRPYAHIIAEVNRLIADGVHRAKPSARVIAWDWGWNGHGPARDVIAELPRDVELMSVSEWGLPIERGGIETRVSEYSLSAVGPGPRALDHWAAAKERDLSTVAKVQLNSSWELSALPWLPVMDLVAQHAANLNRAGVDGYMLSWTLGSYPSPNLEIAHKFSQNPSATVEQVLDELAWERYGRQRVPLVRKAWTAFSDAFQEFPYHQKVVYNAPQQYGPSNLLFLEPTGYASTMVGFPYDDLAGWSGPYPPEVLVSQFEKVALGWKKGLDLLGEAAALPSTDEQKEKLAEDFILAKAAYLHVLSVAQQGRFLLLREQWRRSPNHFVYLHMRNLLEMEIHSALQLYSLARADSRIGFEASNQYYYLPQDLLEKIINCEHLLDALAVQAAALPMGASRE</sequence>
<keyword evidence="2" id="KW-1185">Reference proteome</keyword>
<accession>A0A1H6W200</accession>
<dbReference type="OrthoDB" id="613827at2"/>
<dbReference type="Gene3D" id="3.20.20.80">
    <property type="entry name" value="Glycosidases"/>
    <property type="match status" value="1"/>
</dbReference>